<dbReference type="AlphaFoldDB" id="A0A3B0K950"/>
<dbReference type="OrthoDB" id="10017659at2759"/>
<dbReference type="InterPro" id="IPR050704">
    <property type="entry name" value="Peptidase_C85-like"/>
</dbReference>
<proteinExistence type="predicted"/>
<dbReference type="GO" id="GO:0061578">
    <property type="term" value="F:K63-linked deubiquitinase activity"/>
    <property type="evidence" value="ECO:0007669"/>
    <property type="project" value="TreeGrafter"/>
</dbReference>
<dbReference type="CDD" id="cd22753">
    <property type="entry name" value="OTU_ALG13-like"/>
    <property type="match status" value="1"/>
</dbReference>
<dbReference type="InterPro" id="IPR049769">
    <property type="entry name" value="OTU_OTU"/>
</dbReference>
<reference evidence="3" key="1">
    <citation type="submission" date="2018-01" db="EMBL/GenBank/DDBJ databases">
        <authorList>
            <person name="Alioto T."/>
            <person name="Alioto T."/>
        </authorList>
    </citation>
    <scope>NUCLEOTIDE SEQUENCE [LARGE SCALE GENOMIC DNA]</scope>
</reference>
<dbReference type="STRING" id="7266.A0A3B0K950"/>
<dbReference type="InterPro" id="IPR003323">
    <property type="entry name" value="OTU_dom"/>
</dbReference>
<sequence length="477" mass="54882">MASNFSTHQGPGKTIGRNDPIDQYLADQNLYRKIMIKSGCSSLFRVVAELMYDTQNLHYEVRMDCVRFMMDKSRLFRRNIKTNFNDYLLKLEKPNTKGTMIELRALCLMYGRNAIVYEPMKLGTPVIFSDNYKDNFSVFFDKFGLFDAVYSMKSIEEAAVCQAITYKMLYQMCFELPDVSLAVEKMLNPDTFDNSTTLQLSRNGTVLRLFCRNGRNFDLSTPELTKCLLNDKHLCDFHNRDRRQESYILMKKEAIRFNLYAGDYDFCVGAHCQVELGKRPGHMKKCYIQKIDRKTRIFSIHLEGTGTELLVPSNTVHPLPPSEFHPWKLGYFQRMKLQCCNIILSGSNTSWKFETILSAALDQNNHRLAGNHVPQLQSQNFGLDPAVSQQGYVVYLTGPPPHFAPPAMSPYEHRYLLPSSPSPPLIIMHPITMYSFSCPFFLPCPQERNQYPSWSEARSPLVIEDITDTANLSAERT</sequence>
<dbReference type="EMBL" id="OUUW01000004">
    <property type="protein sequence ID" value="SPP80058.1"/>
    <property type="molecule type" value="Genomic_DNA"/>
</dbReference>
<evidence type="ECO:0000259" key="1">
    <source>
        <dbReference type="PROSITE" id="PS50802"/>
    </source>
</evidence>
<evidence type="ECO:0000313" key="3">
    <source>
        <dbReference type="Proteomes" id="UP000268350"/>
    </source>
</evidence>
<keyword evidence="3" id="KW-1185">Reference proteome</keyword>
<dbReference type="PANTHER" id="PTHR12419">
    <property type="entry name" value="OTU DOMAIN CONTAINING PROTEIN"/>
    <property type="match status" value="1"/>
</dbReference>
<evidence type="ECO:0000313" key="2">
    <source>
        <dbReference type="EMBL" id="SPP80058.1"/>
    </source>
</evidence>
<dbReference type="Proteomes" id="UP000268350">
    <property type="component" value="Unassembled WGS sequence"/>
</dbReference>
<dbReference type="Gene3D" id="3.90.70.80">
    <property type="match status" value="1"/>
</dbReference>
<dbReference type="PROSITE" id="PS50802">
    <property type="entry name" value="OTU"/>
    <property type="match status" value="1"/>
</dbReference>
<dbReference type="PANTHER" id="PTHR12419:SF115">
    <property type="entry name" value="PROTEIN OVARIAN TUMOR LOCUS-RELATED"/>
    <property type="match status" value="1"/>
</dbReference>
<gene>
    <name evidence="2" type="ORF">DGUA_6G013000</name>
</gene>
<name>A0A3B0K950_DROGU</name>
<organism evidence="2 3">
    <name type="scientific">Drosophila guanche</name>
    <name type="common">Fruit fly</name>
    <dbReference type="NCBI Taxonomy" id="7266"/>
    <lineage>
        <taxon>Eukaryota</taxon>
        <taxon>Metazoa</taxon>
        <taxon>Ecdysozoa</taxon>
        <taxon>Arthropoda</taxon>
        <taxon>Hexapoda</taxon>
        <taxon>Insecta</taxon>
        <taxon>Pterygota</taxon>
        <taxon>Neoptera</taxon>
        <taxon>Endopterygota</taxon>
        <taxon>Diptera</taxon>
        <taxon>Brachycera</taxon>
        <taxon>Muscomorpha</taxon>
        <taxon>Ephydroidea</taxon>
        <taxon>Drosophilidae</taxon>
        <taxon>Drosophila</taxon>
        <taxon>Sophophora</taxon>
    </lineage>
</organism>
<feature type="domain" description="OTU" evidence="1">
    <location>
        <begin position="31"/>
        <end position="152"/>
    </location>
</feature>
<protein>
    <submittedName>
        <fullName evidence="2">Blast:Protein ovarian tumor locus</fullName>
    </submittedName>
</protein>
<accession>A0A3B0K950</accession>